<accession>A0A8H3I369</accession>
<keyword evidence="4" id="KW-1185">Reference proteome</keyword>
<feature type="transmembrane region" description="Helical" evidence="2">
    <location>
        <begin position="40"/>
        <end position="64"/>
    </location>
</feature>
<name>A0A8H3I369_9LECA</name>
<keyword evidence="2" id="KW-0472">Membrane</keyword>
<sequence>MASIVRVTMLYLPAAFIATIFSMPFFSLDDNQNFSNINKLWIYVVVSLICTILTFVLPMLWRIARRLQTEAKAMQNSDEGTSDIVQDPTLEPLPYNPPTIAQLTEGIQRIIDTSQNGRTGQDDSRQGEPELEESELDIHDGGVS</sequence>
<keyword evidence="2" id="KW-1133">Transmembrane helix</keyword>
<reference evidence="3" key="1">
    <citation type="submission" date="2021-03" db="EMBL/GenBank/DDBJ databases">
        <authorList>
            <person name="Tagirdzhanova G."/>
        </authorList>
    </citation>
    <scope>NUCLEOTIDE SEQUENCE</scope>
</reference>
<comment type="caution">
    <text evidence="3">The sequence shown here is derived from an EMBL/GenBank/DDBJ whole genome shotgun (WGS) entry which is preliminary data.</text>
</comment>
<dbReference type="Proteomes" id="UP000664169">
    <property type="component" value="Unassembled WGS sequence"/>
</dbReference>
<gene>
    <name evidence="3" type="ORF">GOMPHAMPRED_003260</name>
</gene>
<keyword evidence="2" id="KW-0812">Transmembrane</keyword>
<organism evidence="3 4">
    <name type="scientific">Gomphillus americanus</name>
    <dbReference type="NCBI Taxonomy" id="1940652"/>
    <lineage>
        <taxon>Eukaryota</taxon>
        <taxon>Fungi</taxon>
        <taxon>Dikarya</taxon>
        <taxon>Ascomycota</taxon>
        <taxon>Pezizomycotina</taxon>
        <taxon>Lecanoromycetes</taxon>
        <taxon>OSLEUM clade</taxon>
        <taxon>Ostropomycetidae</taxon>
        <taxon>Ostropales</taxon>
        <taxon>Graphidaceae</taxon>
        <taxon>Gomphilloideae</taxon>
        <taxon>Gomphillus</taxon>
    </lineage>
</organism>
<feature type="region of interest" description="Disordered" evidence="1">
    <location>
        <begin position="111"/>
        <end position="144"/>
    </location>
</feature>
<evidence type="ECO:0000256" key="1">
    <source>
        <dbReference type="SAM" id="MobiDB-lite"/>
    </source>
</evidence>
<protein>
    <submittedName>
        <fullName evidence="3">Uncharacterized protein</fullName>
    </submittedName>
</protein>
<feature type="region of interest" description="Disordered" evidence="1">
    <location>
        <begin position="72"/>
        <end position="91"/>
    </location>
</feature>
<evidence type="ECO:0000313" key="3">
    <source>
        <dbReference type="EMBL" id="CAF9905560.1"/>
    </source>
</evidence>
<dbReference type="Gene3D" id="1.20.58.340">
    <property type="entry name" value="Magnesium transport protein CorA, transmembrane region"/>
    <property type="match status" value="1"/>
</dbReference>
<evidence type="ECO:0000313" key="4">
    <source>
        <dbReference type="Proteomes" id="UP000664169"/>
    </source>
</evidence>
<evidence type="ECO:0000256" key="2">
    <source>
        <dbReference type="SAM" id="Phobius"/>
    </source>
</evidence>
<dbReference type="EMBL" id="CAJPDQ010000002">
    <property type="protein sequence ID" value="CAF9905560.1"/>
    <property type="molecule type" value="Genomic_DNA"/>
</dbReference>
<proteinExistence type="predicted"/>
<feature type="transmembrane region" description="Helical" evidence="2">
    <location>
        <begin position="7"/>
        <end position="28"/>
    </location>
</feature>
<dbReference type="OrthoDB" id="2830640at2759"/>
<dbReference type="AlphaFoldDB" id="A0A8H3I369"/>